<dbReference type="GO" id="GO:0004222">
    <property type="term" value="F:metalloendopeptidase activity"/>
    <property type="evidence" value="ECO:0007669"/>
    <property type="project" value="TreeGrafter"/>
</dbReference>
<dbReference type="PANTHER" id="PTHR43016:SF13">
    <property type="entry name" value="PRESEQUENCE PROTEASE, MITOCHONDRIAL"/>
    <property type="match status" value="1"/>
</dbReference>
<dbReference type="Pfam" id="PF08367">
    <property type="entry name" value="M16C_assoc"/>
    <property type="match status" value="2"/>
</dbReference>
<organism evidence="14">
    <name type="scientific">Timema douglasi</name>
    <name type="common">Walking stick</name>
    <dbReference type="NCBI Taxonomy" id="61478"/>
    <lineage>
        <taxon>Eukaryota</taxon>
        <taxon>Metazoa</taxon>
        <taxon>Ecdysozoa</taxon>
        <taxon>Arthropoda</taxon>
        <taxon>Hexapoda</taxon>
        <taxon>Insecta</taxon>
        <taxon>Pterygota</taxon>
        <taxon>Neoptera</taxon>
        <taxon>Polyneoptera</taxon>
        <taxon>Phasmatodea</taxon>
        <taxon>Timematodea</taxon>
        <taxon>Timematoidea</taxon>
        <taxon>Timematidae</taxon>
        <taxon>Timema</taxon>
    </lineage>
</organism>
<evidence type="ECO:0000256" key="1">
    <source>
        <dbReference type="ARBA" id="ARBA00001947"/>
    </source>
</evidence>
<keyword evidence="5" id="KW-0645">Protease</keyword>
<dbReference type="Gene3D" id="3.30.830.10">
    <property type="entry name" value="Metalloenzyme, LuxS/M16 peptidase-like"/>
    <property type="match status" value="4"/>
</dbReference>
<sequence length="887" mass="99469">MRAIHESDRCNPLAVFCPIVTGIQYEDLIQPAKTSVTSPTPEASKKSSLVDLCEGKELEGFVIQQVSEIPDFHCKAYRLLHTATGAQYLHIYRNDSNNVFSIGLRTTPNDSTGLPHILEHTTLCGSVQYPCRDPFFKMLNRSMATFMNAMTGPDYTMYPFSTQNKQDYHNLMSVYLDAVFRPKLRESDFRQEGWRLEHEQVEDPTSPIIFKGVVFNEMKGVFAENQSLFGQKLLNTILPSNTYGYVSGGDPLVIPKLTYKDLVAFHKKYYSPSNSRIYSYGNLPLEEHLNYINSSYLVKFEPSPYKDTSVPSEKRWQSGKSQHISCRPDPMAADPEKQSSIAISFLCSNINDIQETFELQVLSELLVKGPNSAFYKTLVEPNIGAGFSPVTGYDAHTKDTIFTVGLQGLNAIDFDKVVNIFDKTVDTVIENGFEERHIEGVLHRIELSLKHQSSDFGLNLLFGLTPLWNHDGDLVKALKIGEQVLHLRQNLKINPQHLQDKVCTYLKANKHRLVLTMSPDESYESKQAQAEQQLLSSKLANLSEKDREVIYQQGIELKREQENTADTSFETLVRVSAADLVNGIIDMGHHYAISSAASLVSLSACRKELLSGLSYVTKMREIAQKTDLTPTLNQVQQISSLVLNKTHLRCATNLSPNEKDFILSKTGSFIESIPGVCDKPFIQTRVLDLAQPSGVSPAIHHVHAIPVNFAAKCVTTVPYTHGHFAPLRILTRLLTSKYLHPLIREKGGAYGSGASLSPSGVLNFFSYRDPNSTSTLDAFDEAHAWVSQNEFTDQDIEEAKLGIFQKIDAPIPPGSKGMNKFLYGIDDEVLQKHRLDLMTVSREDIHEVSSDYLDRNSKSKCARALIGPENKDLKSRSGEEWKIIVQE</sequence>
<evidence type="ECO:0000256" key="7">
    <source>
        <dbReference type="ARBA" id="ARBA00022801"/>
    </source>
</evidence>
<accession>A0A7R8VB27</accession>
<dbReference type="SUPFAM" id="SSF63411">
    <property type="entry name" value="LuxS/MPP-like metallohydrolase"/>
    <property type="match status" value="4"/>
</dbReference>
<dbReference type="EMBL" id="OA564340">
    <property type="protein sequence ID" value="CAD7193919.1"/>
    <property type="molecule type" value="Genomic_DNA"/>
</dbReference>
<dbReference type="SMART" id="SM01264">
    <property type="entry name" value="M16C_associated"/>
    <property type="match status" value="1"/>
</dbReference>
<evidence type="ECO:0000259" key="13">
    <source>
        <dbReference type="SMART" id="SM01264"/>
    </source>
</evidence>
<keyword evidence="10" id="KW-0482">Metalloprotease</keyword>
<dbReference type="InterPro" id="IPR007863">
    <property type="entry name" value="Peptidase_M16_C"/>
</dbReference>
<evidence type="ECO:0000256" key="9">
    <source>
        <dbReference type="ARBA" id="ARBA00022946"/>
    </source>
</evidence>
<dbReference type="AlphaFoldDB" id="A0A7R8VB27"/>
<dbReference type="InterPro" id="IPR011249">
    <property type="entry name" value="Metalloenz_LuxS/M16"/>
</dbReference>
<dbReference type="FunFam" id="3.30.830.10:FF:000009">
    <property type="entry name" value="Presequence protease, mitochondrial"/>
    <property type="match status" value="1"/>
</dbReference>
<comment type="subcellular location">
    <subcellularLocation>
        <location evidence="2">Mitochondrion</location>
    </subcellularLocation>
</comment>
<evidence type="ECO:0000313" key="14">
    <source>
        <dbReference type="EMBL" id="CAD7193919.1"/>
    </source>
</evidence>
<keyword evidence="11" id="KW-0496">Mitochondrion</keyword>
<protein>
    <recommendedName>
        <fullName evidence="4">Presequence protease, mitochondrial</fullName>
    </recommendedName>
</protein>
<dbReference type="Pfam" id="PF05193">
    <property type="entry name" value="Peptidase_M16_C"/>
    <property type="match status" value="1"/>
</dbReference>
<dbReference type="PANTHER" id="PTHR43016">
    <property type="entry name" value="PRESEQUENCE PROTEASE"/>
    <property type="match status" value="1"/>
</dbReference>
<evidence type="ECO:0000256" key="10">
    <source>
        <dbReference type="ARBA" id="ARBA00023049"/>
    </source>
</evidence>
<keyword evidence="9" id="KW-0809">Transit peptide</keyword>
<comment type="similarity">
    <text evidence="3">Belongs to the peptidase M16 family. PreP subfamily.</text>
</comment>
<dbReference type="FunFam" id="3.30.830.10:FF:000013">
    <property type="entry name" value="Mitochondrial presequence protease"/>
    <property type="match status" value="1"/>
</dbReference>
<evidence type="ECO:0000256" key="3">
    <source>
        <dbReference type="ARBA" id="ARBA00007575"/>
    </source>
</evidence>
<dbReference type="Pfam" id="PF00675">
    <property type="entry name" value="Peptidase_M16"/>
    <property type="match status" value="1"/>
</dbReference>
<feature type="region of interest" description="Disordered" evidence="12">
    <location>
        <begin position="309"/>
        <end position="331"/>
    </location>
</feature>
<dbReference type="GO" id="GO:0016485">
    <property type="term" value="P:protein processing"/>
    <property type="evidence" value="ECO:0007669"/>
    <property type="project" value="TreeGrafter"/>
</dbReference>
<evidence type="ECO:0000256" key="2">
    <source>
        <dbReference type="ARBA" id="ARBA00004173"/>
    </source>
</evidence>
<name>A0A7R8VB27_TIMDO</name>
<dbReference type="Pfam" id="PF22516">
    <property type="entry name" value="PreP_C"/>
    <property type="match status" value="1"/>
</dbReference>
<dbReference type="GO" id="GO:0046872">
    <property type="term" value="F:metal ion binding"/>
    <property type="evidence" value="ECO:0007669"/>
    <property type="project" value="UniProtKB-KW"/>
</dbReference>
<evidence type="ECO:0000256" key="11">
    <source>
        <dbReference type="ARBA" id="ARBA00023128"/>
    </source>
</evidence>
<dbReference type="InterPro" id="IPR011765">
    <property type="entry name" value="Pept_M16_N"/>
</dbReference>
<gene>
    <name evidence="14" type="ORF">TDIB3V08_LOCUS359</name>
</gene>
<keyword evidence="7" id="KW-0378">Hydrolase</keyword>
<evidence type="ECO:0000256" key="6">
    <source>
        <dbReference type="ARBA" id="ARBA00022723"/>
    </source>
</evidence>
<evidence type="ECO:0000256" key="4">
    <source>
        <dbReference type="ARBA" id="ARBA00020167"/>
    </source>
</evidence>
<evidence type="ECO:0000256" key="8">
    <source>
        <dbReference type="ARBA" id="ARBA00022833"/>
    </source>
</evidence>
<keyword evidence="6" id="KW-0479">Metal-binding</keyword>
<proteinExistence type="inferred from homology"/>
<feature type="domain" description="Peptidase M16C associated" evidence="13">
    <location>
        <begin position="517"/>
        <end position="622"/>
    </location>
</feature>
<keyword evidence="8" id="KW-0862">Zinc</keyword>
<dbReference type="GO" id="GO:0005759">
    <property type="term" value="C:mitochondrial matrix"/>
    <property type="evidence" value="ECO:0007669"/>
    <property type="project" value="TreeGrafter"/>
</dbReference>
<comment type="cofactor">
    <cofactor evidence="1">
        <name>Zn(2+)</name>
        <dbReference type="ChEBI" id="CHEBI:29105"/>
    </cofactor>
</comment>
<reference evidence="14" key="1">
    <citation type="submission" date="2020-11" db="EMBL/GenBank/DDBJ databases">
        <authorList>
            <person name="Tran Van P."/>
        </authorList>
    </citation>
    <scope>NUCLEOTIDE SEQUENCE</scope>
</reference>
<dbReference type="FunFam" id="3.30.830.10:FF:000011">
    <property type="entry name" value="Presequence protease, mitochondrial"/>
    <property type="match status" value="1"/>
</dbReference>
<evidence type="ECO:0000256" key="12">
    <source>
        <dbReference type="SAM" id="MobiDB-lite"/>
    </source>
</evidence>
<evidence type="ECO:0000256" key="5">
    <source>
        <dbReference type="ARBA" id="ARBA00022670"/>
    </source>
</evidence>
<dbReference type="InterPro" id="IPR013578">
    <property type="entry name" value="Peptidase_M16C_assoc"/>
</dbReference>
<dbReference type="InterPro" id="IPR055130">
    <property type="entry name" value="PreP_C"/>
</dbReference>